<reference evidence="7 8" key="1">
    <citation type="submission" date="2012-08" db="EMBL/GenBank/DDBJ databases">
        <title>Whole genome shotgun sequence of Austwickia chelonae NBRC 105200.</title>
        <authorList>
            <person name="Yoshida I."/>
            <person name="Hosoyama A."/>
            <person name="Tsuchikane K."/>
            <person name="Katsumata H."/>
            <person name="Ando Y."/>
            <person name="Ohji S."/>
            <person name="Hamada M."/>
            <person name="Tamura T."/>
            <person name="Yamazoe A."/>
            <person name="Yamazaki S."/>
            <person name="Fujita N."/>
        </authorList>
    </citation>
    <scope>NUCLEOTIDE SEQUENCE [LARGE SCALE GENOMIC DNA]</scope>
    <source>
        <strain evidence="7 8">NBRC 105200</strain>
    </source>
</reference>
<dbReference type="SUPFAM" id="SSF52540">
    <property type="entry name" value="P-loop containing nucleoside triphosphate hydrolases"/>
    <property type="match status" value="2"/>
</dbReference>
<dbReference type="InterPro" id="IPR027417">
    <property type="entry name" value="P-loop_NTPase"/>
</dbReference>
<sequence>MTTMPPRTDGWEPDDDALLQVQGLRIATFRRELVHDIDLTVRRGERVGLIGESGSGKTLTALAVMGLLDENLHATGRIHLAGVQGNLLDLGEKDLSRLRGSRMGMVFQEPMTALNPTMRIGTQVAETMLLHGRTNRAGAHREVIRLLTDVRLPDPEHAARAYPHQLSGGQRQRVVLAMALANSSDLLICDEPTTALDVTVQANVLDLVVRGVSRPGAGLLFISHDLGVIATVCDRVVVMYDGRVVETGNVREVLSSPVHDYTRRLVAASELRDLEERRKTGPAAARPTSTGRDPDRAEGRTPGKGDSLIQVRSVTREYRRPRISLREPPPVVTALRDVDLTVHKGERLGIVGESGCGKSTLLRLIAGIDHPTQGAVLVNGRQVSGVPERGLGFLRASLQMVFQDPMGSLDPRMRVYSSVREPLLATGCEGHRERIWSLLDSVGIAPESATRYPHQFSGGQRQRISIARAIGPEPDILLADEPVSALDVSVRAQVLDILDHLVDDLGLTLVFVSHDLSVVRHVCERVVVMKAGQIVEEGPVGQIYTDPRHPYTRRLVASIPTVERALSGVTAADLAAARAEEHPTENADASTR</sequence>
<evidence type="ECO:0000259" key="6">
    <source>
        <dbReference type="PROSITE" id="PS50893"/>
    </source>
</evidence>
<dbReference type="PANTHER" id="PTHR43776">
    <property type="entry name" value="TRANSPORT ATP-BINDING PROTEIN"/>
    <property type="match status" value="1"/>
</dbReference>
<feature type="domain" description="ABC transporter" evidence="6">
    <location>
        <begin position="19"/>
        <end position="266"/>
    </location>
</feature>
<name>K6VKP6_9MICO</name>
<dbReference type="SMART" id="SM00382">
    <property type="entry name" value="AAA"/>
    <property type="match status" value="2"/>
</dbReference>
<comment type="caution">
    <text evidence="7">The sequence shown here is derived from an EMBL/GenBank/DDBJ whole genome shotgun (WGS) entry which is preliminary data.</text>
</comment>
<gene>
    <name evidence="7" type="ORF">AUCHE_05_02190</name>
</gene>
<feature type="region of interest" description="Disordered" evidence="5">
    <location>
        <begin position="275"/>
        <end position="311"/>
    </location>
</feature>
<dbReference type="eggNOG" id="COG4172">
    <property type="taxonomic scope" value="Bacteria"/>
</dbReference>
<dbReference type="EMBL" id="BAGZ01000005">
    <property type="protein sequence ID" value="GAB77314.1"/>
    <property type="molecule type" value="Genomic_DNA"/>
</dbReference>
<dbReference type="InterPro" id="IPR017871">
    <property type="entry name" value="ABC_transporter-like_CS"/>
</dbReference>
<dbReference type="PANTHER" id="PTHR43776:SF7">
    <property type="entry name" value="D,D-DIPEPTIDE TRANSPORT ATP-BINDING PROTEIN DDPF-RELATED"/>
    <property type="match status" value="1"/>
</dbReference>
<organism evidence="7 8">
    <name type="scientific">Austwickia chelonae NBRC 105200</name>
    <dbReference type="NCBI Taxonomy" id="1184607"/>
    <lineage>
        <taxon>Bacteria</taxon>
        <taxon>Bacillati</taxon>
        <taxon>Actinomycetota</taxon>
        <taxon>Actinomycetes</taxon>
        <taxon>Micrococcales</taxon>
        <taxon>Dermatophilaceae</taxon>
        <taxon>Austwickia</taxon>
    </lineage>
</organism>
<dbReference type="Gene3D" id="3.40.50.300">
    <property type="entry name" value="P-loop containing nucleotide triphosphate hydrolases"/>
    <property type="match status" value="2"/>
</dbReference>
<dbReference type="InterPro" id="IPR003439">
    <property type="entry name" value="ABC_transporter-like_ATP-bd"/>
</dbReference>
<dbReference type="CDD" id="cd03257">
    <property type="entry name" value="ABC_NikE_OppD_transporters"/>
    <property type="match status" value="2"/>
</dbReference>
<evidence type="ECO:0000256" key="2">
    <source>
        <dbReference type="ARBA" id="ARBA00022448"/>
    </source>
</evidence>
<evidence type="ECO:0000313" key="7">
    <source>
        <dbReference type="EMBL" id="GAB77314.1"/>
    </source>
</evidence>
<dbReference type="STRING" id="100225.SAMN05421595_1141"/>
<feature type="compositionally biased region" description="Basic and acidic residues" evidence="5">
    <location>
        <begin position="292"/>
        <end position="303"/>
    </location>
</feature>
<dbReference type="PROSITE" id="PS50893">
    <property type="entry name" value="ABC_TRANSPORTER_2"/>
    <property type="match status" value="2"/>
</dbReference>
<dbReference type="GO" id="GO:0005524">
    <property type="term" value="F:ATP binding"/>
    <property type="evidence" value="ECO:0007669"/>
    <property type="project" value="UniProtKB-KW"/>
</dbReference>
<dbReference type="NCBIfam" id="NF008453">
    <property type="entry name" value="PRK11308.1"/>
    <property type="match status" value="2"/>
</dbReference>
<dbReference type="GO" id="GO:0055085">
    <property type="term" value="P:transmembrane transport"/>
    <property type="evidence" value="ECO:0007669"/>
    <property type="project" value="UniProtKB-ARBA"/>
</dbReference>
<comment type="similarity">
    <text evidence="1">Belongs to the ABC transporter superfamily.</text>
</comment>
<accession>K6VKP6</accession>
<dbReference type="Proteomes" id="UP000008495">
    <property type="component" value="Unassembled WGS sequence"/>
</dbReference>
<evidence type="ECO:0000256" key="1">
    <source>
        <dbReference type="ARBA" id="ARBA00005417"/>
    </source>
</evidence>
<dbReference type="PROSITE" id="PS00211">
    <property type="entry name" value="ABC_TRANSPORTER_1"/>
    <property type="match status" value="2"/>
</dbReference>
<evidence type="ECO:0000256" key="3">
    <source>
        <dbReference type="ARBA" id="ARBA00022741"/>
    </source>
</evidence>
<dbReference type="InterPro" id="IPR003593">
    <property type="entry name" value="AAA+_ATPase"/>
</dbReference>
<keyword evidence="3" id="KW-0547">Nucleotide-binding</keyword>
<keyword evidence="4 7" id="KW-0067">ATP-binding</keyword>
<dbReference type="GO" id="GO:0015833">
    <property type="term" value="P:peptide transport"/>
    <property type="evidence" value="ECO:0007669"/>
    <property type="project" value="InterPro"/>
</dbReference>
<dbReference type="Pfam" id="PF00005">
    <property type="entry name" value="ABC_tran"/>
    <property type="match status" value="2"/>
</dbReference>
<dbReference type="GO" id="GO:0016887">
    <property type="term" value="F:ATP hydrolysis activity"/>
    <property type="evidence" value="ECO:0007669"/>
    <property type="project" value="InterPro"/>
</dbReference>
<dbReference type="InterPro" id="IPR013563">
    <property type="entry name" value="Oligopep_ABC_C"/>
</dbReference>
<evidence type="ECO:0000256" key="4">
    <source>
        <dbReference type="ARBA" id="ARBA00022840"/>
    </source>
</evidence>
<proteinExistence type="inferred from homology"/>
<keyword evidence="8" id="KW-1185">Reference proteome</keyword>
<evidence type="ECO:0000313" key="8">
    <source>
        <dbReference type="Proteomes" id="UP000008495"/>
    </source>
</evidence>
<protein>
    <submittedName>
        <fullName evidence="7">Putative ABC transporter ATP-binding protein</fullName>
    </submittedName>
</protein>
<keyword evidence="2" id="KW-0813">Transport</keyword>
<dbReference type="InterPro" id="IPR050319">
    <property type="entry name" value="ABC_transp_ATP-bind"/>
</dbReference>
<dbReference type="AlphaFoldDB" id="K6VKP6"/>
<dbReference type="RefSeq" id="WP_006502066.1">
    <property type="nucleotide sequence ID" value="NZ_BAGZ01000005.1"/>
</dbReference>
<evidence type="ECO:0000256" key="5">
    <source>
        <dbReference type="SAM" id="MobiDB-lite"/>
    </source>
</evidence>
<feature type="domain" description="ABC transporter" evidence="6">
    <location>
        <begin position="309"/>
        <end position="556"/>
    </location>
</feature>
<dbReference type="NCBIfam" id="NF007739">
    <property type="entry name" value="PRK10419.1"/>
    <property type="match status" value="2"/>
</dbReference>
<dbReference type="Pfam" id="PF08352">
    <property type="entry name" value="oligo_HPY"/>
    <property type="match status" value="1"/>
</dbReference>